<comment type="caution">
    <text evidence="1">The sequence shown here is derived from an EMBL/GenBank/DDBJ whole genome shotgun (WGS) entry which is preliminary data.</text>
</comment>
<protein>
    <submittedName>
        <fullName evidence="1">Uncharacterized protein</fullName>
    </submittedName>
</protein>
<reference evidence="1 2" key="1">
    <citation type="submission" date="2023-03" db="EMBL/GenBank/DDBJ databases">
        <title>High recombination rates correlate with genetic variation in Cardiocondyla obscurior ants.</title>
        <authorList>
            <person name="Errbii M."/>
        </authorList>
    </citation>
    <scope>NUCLEOTIDE SEQUENCE [LARGE SCALE GENOMIC DNA]</scope>
    <source>
        <strain evidence="1">Alpha-2009</strain>
        <tissue evidence="1">Whole body</tissue>
    </source>
</reference>
<dbReference type="EMBL" id="JADYXP020000022">
    <property type="protein sequence ID" value="KAL0102857.1"/>
    <property type="molecule type" value="Genomic_DNA"/>
</dbReference>
<keyword evidence="2" id="KW-1185">Reference proteome</keyword>
<name>A0AAW2EI62_9HYME</name>
<dbReference type="Proteomes" id="UP001430953">
    <property type="component" value="Unassembled WGS sequence"/>
</dbReference>
<evidence type="ECO:0000313" key="2">
    <source>
        <dbReference type="Proteomes" id="UP001430953"/>
    </source>
</evidence>
<accession>A0AAW2EI62</accession>
<sequence>MHKVDVICPSRNKIEGKHPGYNCDAYVSSDSDQSNFSPWPAEQISRCECNLLFLTRKRGRNRRSRRTTCNHR</sequence>
<evidence type="ECO:0000313" key="1">
    <source>
        <dbReference type="EMBL" id="KAL0102857.1"/>
    </source>
</evidence>
<organism evidence="1 2">
    <name type="scientific">Cardiocondyla obscurior</name>
    <dbReference type="NCBI Taxonomy" id="286306"/>
    <lineage>
        <taxon>Eukaryota</taxon>
        <taxon>Metazoa</taxon>
        <taxon>Ecdysozoa</taxon>
        <taxon>Arthropoda</taxon>
        <taxon>Hexapoda</taxon>
        <taxon>Insecta</taxon>
        <taxon>Pterygota</taxon>
        <taxon>Neoptera</taxon>
        <taxon>Endopterygota</taxon>
        <taxon>Hymenoptera</taxon>
        <taxon>Apocrita</taxon>
        <taxon>Aculeata</taxon>
        <taxon>Formicoidea</taxon>
        <taxon>Formicidae</taxon>
        <taxon>Myrmicinae</taxon>
        <taxon>Cardiocondyla</taxon>
    </lineage>
</organism>
<gene>
    <name evidence="1" type="ORF">PUN28_018271</name>
</gene>
<dbReference type="AlphaFoldDB" id="A0AAW2EI62"/>
<proteinExistence type="predicted"/>